<name>A0A6G1IY89_9PLEO</name>
<keyword evidence="2" id="KW-1133">Transmembrane helix</keyword>
<feature type="transmembrane region" description="Helical" evidence="2">
    <location>
        <begin position="225"/>
        <end position="245"/>
    </location>
</feature>
<proteinExistence type="predicted"/>
<feature type="transmembrane region" description="Helical" evidence="2">
    <location>
        <begin position="257"/>
        <end position="277"/>
    </location>
</feature>
<dbReference type="PANTHER" id="PTHR33927:SF5">
    <property type="entry name" value="ENZYME, PUTATIVE (AFU_ORTHOLOGUE AFUA_8G01222)-RELATED"/>
    <property type="match status" value="1"/>
</dbReference>
<evidence type="ECO:0000256" key="2">
    <source>
        <dbReference type="SAM" id="Phobius"/>
    </source>
</evidence>
<keyword evidence="2" id="KW-0472">Membrane</keyword>
<dbReference type="EMBL" id="MU005585">
    <property type="protein sequence ID" value="KAF2682911.1"/>
    <property type="molecule type" value="Genomic_DNA"/>
</dbReference>
<dbReference type="OrthoDB" id="3142841at2759"/>
<accession>A0A6G1IY89</accession>
<organism evidence="3 4">
    <name type="scientific">Lentithecium fluviatile CBS 122367</name>
    <dbReference type="NCBI Taxonomy" id="1168545"/>
    <lineage>
        <taxon>Eukaryota</taxon>
        <taxon>Fungi</taxon>
        <taxon>Dikarya</taxon>
        <taxon>Ascomycota</taxon>
        <taxon>Pezizomycotina</taxon>
        <taxon>Dothideomycetes</taxon>
        <taxon>Pleosporomycetidae</taxon>
        <taxon>Pleosporales</taxon>
        <taxon>Massarineae</taxon>
        <taxon>Lentitheciaceae</taxon>
        <taxon>Lentithecium</taxon>
    </lineage>
</organism>
<dbReference type="InterPro" id="IPR052979">
    <property type="entry name" value="Adenylate-forming_domain"/>
</dbReference>
<sequence>MSSHQQLPSPAPTVRTSQNATLERTKSHHSFARQHLTSPGRLESAITRADPKFFTPTNQLLPDLEIAVVQPEKSYETLNEDAPEHKQEHSPLPSKRYPRILRHLRYTILTVYRRLFTVVFLLNIIPLVQILTSSIINLDTLATAASTNFLGAILIRQDFAVKAIFRSAWLVPWSLPLRVRRWAARCYCYGGIHSGAAAAGTCWWIAFSTFLAIRFVRERLYTIPLVVFSSLIAGFLVGITILALPDMRKRWHNAFELTHRLMGWTAIALFWTQLMLLTHHQCSIPASASASASSKPSFATLLIHSPTFWNLTLITAMLVYPWLFLCQWTFTPEVLSPHAIRLHFPQRVPKMCFISISTSPLREWHPFAIFPSMTAEEAEGTGATDRGNSLIVSDAGDWTHNLILCAQQQQRQSQRPDQTSTGTPKAAPPLTLYVRTLPRPGVLSLTTLFPRTLLITTGSGIGPSLSSLLDRPPTQSIRLIWSTRSPLATYGPNMLSLVHRADPDALIIDTDRVGRPDLVEMAYREAQKMRAEAVFVLGNEGVTKRVVYGLEGRGVPAFGPVWDS</sequence>
<dbReference type="PANTHER" id="PTHR33927">
    <property type="entry name" value="TRANSMEMBRANE PROTEIN"/>
    <property type="match status" value="1"/>
</dbReference>
<reference evidence="3" key="1">
    <citation type="journal article" date="2020" name="Stud. Mycol.">
        <title>101 Dothideomycetes genomes: a test case for predicting lifestyles and emergence of pathogens.</title>
        <authorList>
            <person name="Haridas S."/>
            <person name="Albert R."/>
            <person name="Binder M."/>
            <person name="Bloem J."/>
            <person name="Labutti K."/>
            <person name="Salamov A."/>
            <person name="Andreopoulos B."/>
            <person name="Baker S."/>
            <person name="Barry K."/>
            <person name="Bills G."/>
            <person name="Bluhm B."/>
            <person name="Cannon C."/>
            <person name="Castanera R."/>
            <person name="Culley D."/>
            <person name="Daum C."/>
            <person name="Ezra D."/>
            <person name="Gonzalez J."/>
            <person name="Henrissat B."/>
            <person name="Kuo A."/>
            <person name="Liang C."/>
            <person name="Lipzen A."/>
            <person name="Lutzoni F."/>
            <person name="Magnuson J."/>
            <person name="Mondo S."/>
            <person name="Nolan M."/>
            <person name="Ohm R."/>
            <person name="Pangilinan J."/>
            <person name="Park H.-J."/>
            <person name="Ramirez L."/>
            <person name="Alfaro M."/>
            <person name="Sun H."/>
            <person name="Tritt A."/>
            <person name="Yoshinaga Y."/>
            <person name="Zwiers L.-H."/>
            <person name="Turgeon B."/>
            <person name="Goodwin S."/>
            <person name="Spatafora J."/>
            <person name="Crous P."/>
            <person name="Grigoriev I."/>
        </authorList>
    </citation>
    <scope>NUCLEOTIDE SEQUENCE</scope>
    <source>
        <strain evidence="3">CBS 122367</strain>
    </source>
</reference>
<evidence type="ECO:0000313" key="4">
    <source>
        <dbReference type="Proteomes" id="UP000799291"/>
    </source>
</evidence>
<evidence type="ECO:0000256" key="1">
    <source>
        <dbReference type="SAM" id="MobiDB-lite"/>
    </source>
</evidence>
<feature type="transmembrane region" description="Helical" evidence="2">
    <location>
        <begin position="192"/>
        <end position="213"/>
    </location>
</feature>
<keyword evidence="2" id="KW-0812">Transmembrane</keyword>
<gene>
    <name evidence="3" type="ORF">K458DRAFT_478409</name>
</gene>
<feature type="transmembrane region" description="Helical" evidence="2">
    <location>
        <begin position="115"/>
        <end position="136"/>
    </location>
</feature>
<evidence type="ECO:0000313" key="3">
    <source>
        <dbReference type="EMBL" id="KAF2682911.1"/>
    </source>
</evidence>
<feature type="transmembrane region" description="Helical" evidence="2">
    <location>
        <begin position="298"/>
        <end position="323"/>
    </location>
</feature>
<feature type="compositionally biased region" description="Polar residues" evidence="1">
    <location>
        <begin position="1"/>
        <end position="22"/>
    </location>
</feature>
<evidence type="ECO:0008006" key="5">
    <source>
        <dbReference type="Google" id="ProtNLM"/>
    </source>
</evidence>
<dbReference type="Proteomes" id="UP000799291">
    <property type="component" value="Unassembled WGS sequence"/>
</dbReference>
<protein>
    <recommendedName>
        <fullName evidence="5">Integral membrane protein TmpA</fullName>
    </recommendedName>
</protein>
<keyword evidence="4" id="KW-1185">Reference proteome</keyword>
<dbReference type="AlphaFoldDB" id="A0A6G1IY89"/>
<feature type="region of interest" description="Disordered" evidence="1">
    <location>
        <begin position="1"/>
        <end position="42"/>
    </location>
</feature>